<dbReference type="SMART" id="SM00382">
    <property type="entry name" value="AAA"/>
    <property type="match status" value="1"/>
</dbReference>
<protein>
    <submittedName>
        <fullName evidence="5">ABC transporter ATP-binding protein</fullName>
    </submittedName>
</protein>
<dbReference type="InterPro" id="IPR003439">
    <property type="entry name" value="ABC_transporter-like_ATP-bd"/>
</dbReference>
<keyword evidence="2" id="KW-0547">Nucleotide-binding</keyword>
<keyword evidence="6" id="KW-1185">Reference proteome</keyword>
<reference evidence="5" key="1">
    <citation type="submission" date="2020-08" db="EMBL/GenBank/DDBJ databases">
        <title>Genome public.</title>
        <authorList>
            <person name="Liu C."/>
            <person name="Sun Q."/>
        </authorList>
    </citation>
    <scope>NUCLEOTIDE SEQUENCE</scope>
    <source>
        <strain evidence="5">BX7</strain>
    </source>
</reference>
<dbReference type="SUPFAM" id="SSF52540">
    <property type="entry name" value="P-loop containing nucleoside triphosphate hydrolases"/>
    <property type="match status" value="1"/>
</dbReference>
<gene>
    <name evidence="5" type="ORF">H8695_00330</name>
</gene>
<dbReference type="Gene3D" id="3.40.50.300">
    <property type="entry name" value="P-loop containing nucleotide triphosphate hydrolases"/>
    <property type="match status" value="1"/>
</dbReference>
<dbReference type="Pfam" id="PF00005">
    <property type="entry name" value="ABC_tran"/>
    <property type="match status" value="1"/>
</dbReference>
<dbReference type="GO" id="GO:0016887">
    <property type="term" value="F:ATP hydrolysis activity"/>
    <property type="evidence" value="ECO:0007669"/>
    <property type="project" value="InterPro"/>
</dbReference>
<keyword evidence="1" id="KW-0813">Transport</keyword>
<evidence type="ECO:0000256" key="1">
    <source>
        <dbReference type="ARBA" id="ARBA00022448"/>
    </source>
</evidence>
<dbReference type="InterPro" id="IPR032823">
    <property type="entry name" value="BCA_ABC_TP_C"/>
</dbReference>
<dbReference type="PANTHER" id="PTHR45772">
    <property type="entry name" value="CONSERVED COMPONENT OF ABC TRANSPORTER FOR NATURAL AMINO ACIDS-RELATED"/>
    <property type="match status" value="1"/>
</dbReference>
<evidence type="ECO:0000256" key="2">
    <source>
        <dbReference type="ARBA" id="ARBA00022741"/>
    </source>
</evidence>
<evidence type="ECO:0000313" key="6">
    <source>
        <dbReference type="Proteomes" id="UP000620366"/>
    </source>
</evidence>
<dbReference type="GO" id="GO:0005886">
    <property type="term" value="C:plasma membrane"/>
    <property type="evidence" value="ECO:0007669"/>
    <property type="project" value="TreeGrafter"/>
</dbReference>
<dbReference type="AlphaFoldDB" id="A0A926HTB6"/>
<dbReference type="GO" id="GO:0005524">
    <property type="term" value="F:ATP binding"/>
    <property type="evidence" value="ECO:0007669"/>
    <property type="project" value="UniProtKB-KW"/>
</dbReference>
<dbReference type="FunFam" id="3.40.50.300:FF:000421">
    <property type="entry name" value="Branched-chain amino acid ABC transporter ATP-binding protein"/>
    <property type="match status" value="1"/>
</dbReference>
<dbReference type="InterPro" id="IPR027417">
    <property type="entry name" value="P-loop_NTPase"/>
</dbReference>
<name>A0A926HTB6_9FIRM</name>
<proteinExistence type="predicted"/>
<sequence>MKAKNAQELLRAEELTITFGGLTAADHVSFHVASGEIMGLIGPNGAGKTTLLNLISGIYQCDSGKVYLDGRDVTKVPSHNRARMGLGRTFQTPRFLHRSSIRDNLMLGTDLGSQIGFFKSFMGKQNLEFEQEVEELMEYAGFAIDWHSDINALPFGQRKRLEIVRSLLAHPKVLLVDEPAAGLNTKELQYAENLLRYAVSKGIGVVLIEHQMDLVMNVCDRIIVLNFGKLIAEGTPKEIASNPAVIEAYLGRKSHAQN</sequence>
<dbReference type="InterPro" id="IPR003593">
    <property type="entry name" value="AAA+_ATPase"/>
</dbReference>
<dbReference type="CDD" id="cd03219">
    <property type="entry name" value="ABC_Mj1267_LivG_branched"/>
    <property type="match status" value="1"/>
</dbReference>
<comment type="caution">
    <text evidence="5">The sequence shown here is derived from an EMBL/GenBank/DDBJ whole genome shotgun (WGS) entry which is preliminary data.</text>
</comment>
<feature type="domain" description="ABC transporter" evidence="4">
    <location>
        <begin position="10"/>
        <end position="252"/>
    </location>
</feature>
<dbReference type="Proteomes" id="UP000620366">
    <property type="component" value="Unassembled WGS sequence"/>
</dbReference>
<accession>A0A926HTB6</accession>
<dbReference type="Pfam" id="PF12399">
    <property type="entry name" value="BCA_ABC_TP_C"/>
    <property type="match status" value="1"/>
</dbReference>
<evidence type="ECO:0000259" key="4">
    <source>
        <dbReference type="PROSITE" id="PS50893"/>
    </source>
</evidence>
<dbReference type="InterPro" id="IPR051120">
    <property type="entry name" value="ABC_AA/LPS_Transport"/>
</dbReference>
<dbReference type="PROSITE" id="PS50893">
    <property type="entry name" value="ABC_TRANSPORTER_2"/>
    <property type="match status" value="1"/>
</dbReference>
<evidence type="ECO:0000256" key="3">
    <source>
        <dbReference type="ARBA" id="ARBA00022840"/>
    </source>
</evidence>
<organism evidence="5 6">
    <name type="scientific">Feifania hominis</name>
    <dbReference type="NCBI Taxonomy" id="2763660"/>
    <lineage>
        <taxon>Bacteria</taxon>
        <taxon>Bacillati</taxon>
        <taxon>Bacillota</taxon>
        <taxon>Clostridia</taxon>
        <taxon>Eubacteriales</taxon>
        <taxon>Feifaniaceae</taxon>
        <taxon>Feifania</taxon>
    </lineage>
</organism>
<dbReference type="EMBL" id="JACRSP010000001">
    <property type="protein sequence ID" value="MBC8535143.1"/>
    <property type="molecule type" value="Genomic_DNA"/>
</dbReference>
<evidence type="ECO:0000313" key="5">
    <source>
        <dbReference type="EMBL" id="MBC8535143.1"/>
    </source>
</evidence>
<dbReference type="RefSeq" id="WP_249298781.1">
    <property type="nucleotide sequence ID" value="NZ_JACRSP010000001.1"/>
</dbReference>
<keyword evidence="3 5" id="KW-0067">ATP-binding</keyword>